<dbReference type="EMBL" id="BMMD01000034">
    <property type="protein sequence ID" value="GGJ93426.1"/>
    <property type="molecule type" value="Genomic_DNA"/>
</dbReference>
<feature type="compositionally biased region" description="Basic and acidic residues" evidence="1">
    <location>
        <begin position="197"/>
        <end position="213"/>
    </location>
</feature>
<evidence type="ECO:0000313" key="2">
    <source>
        <dbReference type="EMBL" id="GGJ93426.1"/>
    </source>
</evidence>
<reference evidence="2" key="2">
    <citation type="submission" date="2020-09" db="EMBL/GenBank/DDBJ databases">
        <authorList>
            <person name="Sun Q."/>
            <person name="Zhou Y."/>
        </authorList>
    </citation>
    <scope>NUCLEOTIDE SEQUENCE</scope>
    <source>
        <strain evidence="2">CGMCC 1.8984</strain>
    </source>
</reference>
<feature type="region of interest" description="Disordered" evidence="1">
    <location>
        <begin position="197"/>
        <end position="239"/>
    </location>
</feature>
<sequence length="299" mass="32508">MRRTRSPTRPEASLMMTSRQPAPPASRLPGELAPVHGASTAHAFETTYDAVLFDMDGVVTNTASMHAMAWEKLFDAVLSDPRAGVEDLDRVFDADEDYRRYVDGRSREDGVAAFLASRGITLEPGTPRDSPDAWTIAGLAARKNELFLAELNERGLRSVAVLDRWRIARVSRLDPRGAPGDEVEPAARHHIALSVRGGDRSVQRRMDRRDTRSAARSAHNVDASGAGLLQGTGEGCDGEARSQLTNKEFAPCRPGTTNASNCCHFLRRRSCGSLADGSHRAAASPHNIRASGKSERILK</sequence>
<gene>
    <name evidence="2" type="ORF">GCM10011372_34880</name>
</gene>
<evidence type="ECO:0000256" key="1">
    <source>
        <dbReference type="SAM" id="MobiDB-lite"/>
    </source>
</evidence>
<keyword evidence="3" id="KW-1185">Reference proteome</keyword>
<dbReference type="Gene3D" id="1.10.150.240">
    <property type="entry name" value="Putative phosphatase, domain 2"/>
    <property type="match status" value="1"/>
</dbReference>
<feature type="region of interest" description="Disordered" evidence="1">
    <location>
        <begin position="1"/>
        <end position="28"/>
    </location>
</feature>
<dbReference type="InterPro" id="IPR023198">
    <property type="entry name" value="PGP-like_dom2"/>
</dbReference>
<dbReference type="SUPFAM" id="SSF56784">
    <property type="entry name" value="HAD-like"/>
    <property type="match status" value="1"/>
</dbReference>
<organism evidence="2 3">
    <name type="scientific">Agromyces bauzanensis</name>
    <dbReference type="NCBI Taxonomy" id="1308924"/>
    <lineage>
        <taxon>Bacteria</taxon>
        <taxon>Bacillati</taxon>
        <taxon>Actinomycetota</taxon>
        <taxon>Actinomycetes</taxon>
        <taxon>Micrococcales</taxon>
        <taxon>Microbacteriaceae</taxon>
        <taxon>Agromyces</taxon>
    </lineage>
</organism>
<dbReference type="Proteomes" id="UP000636956">
    <property type="component" value="Unassembled WGS sequence"/>
</dbReference>
<dbReference type="InterPro" id="IPR023214">
    <property type="entry name" value="HAD_sf"/>
</dbReference>
<feature type="region of interest" description="Disordered" evidence="1">
    <location>
        <begin position="275"/>
        <end position="299"/>
    </location>
</feature>
<proteinExistence type="predicted"/>
<dbReference type="Gene3D" id="3.40.50.1000">
    <property type="entry name" value="HAD superfamily/HAD-like"/>
    <property type="match status" value="1"/>
</dbReference>
<name>A0A917PV89_9MICO</name>
<dbReference type="InterPro" id="IPR036412">
    <property type="entry name" value="HAD-like_sf"/>
</dbReference>
<evidence type="ECO:0008006" key="4">
    <source>
        <dbReference type="Google" id="ProtNLM"/>
    </source>
</evidence>
<evidence type="ECO:0000313" key="3">
    <source>
        <dbReference type="Proteomes" id="UP000636956"/>
    </source>
</evidence>
<dbReference type="AlphaFoldDB" id="A0A917PV89"/>
<protein>
    <recommendedName>
        <fullName evidence="4">HAD family hydrolase</fullName>
    </recommendedName>
</protein>
<comment type="caution">
    <text evidence="2">The sequence shown here is derived from an EMBL/GenBank/DDBJ whole genome shotgun (WGS) entry which is preliminary data.</text>
</comment>
<reference evidence="2" key="1">
    <citation type="journal article" date="2014" name="Int. J. Syst. Evol. Microbiol.">
        <title>Complete genome sequence of Corynebacterium casei LMG S-19264T (=DSM 44701T), isolated from a smear-ripened cheese.</title>
        <authorList>
            <consortium name="US DOE Joint Genome Institute (JGI-PGF)"/>
            <person name="Walter F."/>
            <person name="Albersmeier A."/>
            <person name="Kalinowski J."/>
            <person name="Ruckert C."/>
        </authorList>
    </citation>
    <scope>NUCLEOTIDE SEQUENCE</scope>
    <source>
        <strain evidence="2">CGMCC 1.8984</strain>
    </source>
</reference>
<accession>A0A917PV89</accession>